<dbReference type="PROSITE" id="PS00061">
    <property type="entry name" value="ADH_SHORT"/>
    <property type="match status" value="1"/>
</dbReference>
<name>K2NU70_9HYPH</name>
<dbReference type="RefSeq" id="WP_009451424.1">
    <property type="nucleotide sequence ID" value="NZ_AMSI01000011.1"/>
</dbReference>
<dbReference type="PATRIC" id="fig|1231190.3.peg.3346"/>
<dbReference type="SUPFAM" id="SSF51735">
    <property type="entry name" value="NAD(P)-binding Rossmann-fold domains"/>
    <property type="match status" value="1"/>
</dbReference>
<feature type="domain" description="Ketoreductase" evidence="3">
    <location>
        <begin position="21"/>
        <end position="213"/>
    </location>
</feature>
<dbReference type="AlphaFoldDB" id="K2NU70"/>
<keyword evidence="2" id="KW-0560">Oxidoreductase</keyword>
<dbReference type="PANTHER" id="PTHR43639">
    <property type="entry name" value="OXIDOREDUCTASE, SHORT-CHAIN DEHYDROGENASE/REDUCTASE FAMILY (AFU_ORTHOLOGUE AFUA_5G02870)"/>
    <property type="match status" value="1"/>
</dbReference>
<dbReference type="Pfam" id="PF13561">
    <property type="entry name" value="adh_short_C2"/>
    <property type="match status" value="1"/>
</dbReference>
<evidence type="ECO:0000256" key="1">
    <source>
        <dbReference type="ARBA" id="ARBA00006484"/>
    </source>
</evidence>
<dbReference type="FunFam" id="3.40.50.720:FF:000084">
    <property type="entry name" value="Short-chain dehydrogenase reductase"/>
    <property type="match status" value="1"/>
</dbReference>
<organism evidence="4 5">
    <name type="scientific">Nitratireductor indicus C115</name>
    <dbReference type="NCBI Taxonomy" id="1231190"/>
    <lineage>
        <taxon>Bacteria</taxon>
        <taxon>Pseudomonadati</taxon>
        <taxon>Pseudomonadota</taxon>
        <taxon>Alphaproteobacteria</taxon>
        <taxon>Hyphomicrobiales</taxon>
        <taxon>Phyllobacteriaceae</taxon>
        <taxon>Nitratireductor</taxon>
    </lineage>
</organism>
<evidence type="ECO:0000313" key="4">
    <source>
        <dbReference type="EMBL" id="EKF41404.1"/>
    </source>
</evidence>
<accession>K2NU70</accession>
<dbReference type="InterPro" id="IPR002347">
    <property type="entry name" value="SDR_fam"/>
</dbReference>
<evidence type="ECO:0000259" key="3">
    <source>
        <dbReference type="SMART" id="SM00822"/>
    </source>
</evidence>
<dbReference type="PANTHER" id="PTHR43639:SF1">
    <property type="entry name" value="SHORT-CHAIN DEHYDROGENASE_REDUCTASE FAMILY PROTEIN"/>
    <property type="match status" value="1"/>
</dbReference>
<dbReference type="Gene3D" id="3.40.50.720">
    <property type="entry name" value="NAD(P)-binding Rossmann-like Domain"/>
    <property type="match status" value="1"/>
</dbReference>
<dbReference type="SMART" id="SM00822">
    <property type="entry name" value="PKS_KR"/>
    <property type="match status" value="1"/>
</dbReference>
<dbReference type="InterPro" id="IPR036291">
    <property type="entry name" value="NAD(P)-bd_dom_sf"/>
</dbReference>
<gene>
    <name evidence="4" type="ORF">NA8A_16171</name>
</gene>
<comment type="similarity">
    <text evidence="1">Belongs to the short-chain dehydrogenases/reductases (SDR) family.</text>
</comment>
<dbReference type="eggNOG" id="COG1028">
    <property type="taxonomic scope" value="Bacteria"/>
</dbReference>
<dbReference type="GO" id="GO:0016491">
    <property type="term" value="F:oxidoreductase activity"/>
    <property type="evidence" value="ECO:0007669"/>
    <property type="project" value="UniProtKB-KW"/>
</dbReference>
<evidence type="ECO:0000313" key="5">
    <source>
        <dbReference type="Proteomes" id="UP000007374"/>
    </source>
</evidence>
<dbReference type="NCBIfam" id="NF005559">
    <property type="entry name" value="PRK07231.1"/>
    <property type="match status" value="1"/>
</dbReference>
<sequence>MPATIPATIPSVASLLDLTGRTVIVTGSSGGIGGGIARRLAEAGANVVCHYHGNRDTAEALVQEIEADIGGKAVALGGDLSDEAAVTALVKGATEAFGTLDAIVNNAGHQPVAGLLDITPDGWSQMMAINTAAPFLLTRAFAAHAKEKGRGGAVVNIASIEGHQPAPGHAHYAASKAAVLMFTKAAALELGALGIRVNSVSPGLIHRDGIEEGWPEGVGRWKEAAPLGRLGMPQDIGDAVLFLISDAARWVSGADLTVDGGVSARSTW</sequence>
<dbReference type="InterPro" id="IPR057326">
    <property type="entry name" value="KR_dom"/>
</dbReference>
<reference evidence="4 5" key="1">
    <citation type="journal article" date="2012" name="J. Bacteriol.">
        <title>Genome Sequence of Nitratireductor indicus Type Strain C115.</title>
        <authorList>
            <person name="Lai Q."/>
            <person name="Li G."/>
            <person name="Yu Z."/>
            <person name="Shao Z."/>
        </authorList>
    </citation>
    <scope>NUCLEOTIDE SEQUENCE [LARGE SCALE GENOMIC DNA]</scope>
    <source>
        <strain evidence="4 5">C115</strain>
    </source>
</reference>
<protein>
    <submittedName>
        <fullName evidence="4">Glucose 1-dehydrogenase</fullName>
    </submittedName>
</protein>
<dbReference type="PRINTS" id="PR00081">
    <property type="entry name" value="GDHRDH"/>
</dbReference>
<proteinExistence type="inferred from homology"/>
<evidence type="ECO:0000256" key="2">
    <source>
        <dbReference type="ARBA" id="ARBA00023002"/>
    </source>
</evidence>
<dbReference type="PRINTS" id="PR00080">
    <property type="entry name" value="SDRFAMILY"/>
</dbReference>
<dbReference type="InterPro" id="IPR020904">
    <property type="entry name" value="Sc_DH/Rdtase_CS"/>
</dbReference>
<dbReference type="EMBL" id="AMSI01000011">
    <property type="protein sequence ID" value="EKF41404.1"/>
    <property type="molecule type" value="Genomic_DNA"/>
</dbReference>
<comment type="caution">
    <text evidence="4">The sequence shown here is derived from an EMBL/GenBank/DDBJ whole genome shotgun (WGS) entry which is preliminary data.</text>
</comment>
<keyword evidence="5" id="KW-1185">Reference proteome</keyword>
<dbReference type="Proteomes" id="UP000007374">
    <property type="component" value="Unassembled WGS sequence"/>
</dbReference>
<dbReference type="STRING" id="721133.SAMN05216176_11174"/>